<protein>
    <submittedName>
        <fullName evidence="1">Uncharacterized protein</fullName>
    </submittedName>
</protein>
<organism evidence="1 2">
    <name type="scientific">Paracoccus hibiscisoli</name>
    <dbReference type="NCBI Taxonomy" id="2023261"/>
    <lineage>
        <taxon>Bacteria</taxon>
        <taxon>Pseudomonadati</taxon>
        <taxon>Pseudomonadota</taxon>
        <taxon>Alphaproteobacteria</taxon>
        <taxon>Rhodobacterales</taxon>
        <taxon>Paracoccaceae</taxon>
        <taxon>Paracoccus</taxon>
    </lineage>
</organism>
<accession>A0A4U0QVT3</accession>
<comment type="caution">
    <text evidence="1">The sequence shown here is derived from an EMBL/GenBank/DDBJ whole genome shotgun (WGS) entry which is preliminary data.</text>
</comment>
<dbReference type="RefSeq" id="WP_136855575.1">
    <property type="nucleotide sequence ID" value="NZ_SUNH01000006.1"/>
</dbReference>
<keyword evidence="2" id="KW-1185">Reference proteome</keyword>
<evidence type="ECO:0000313" key="2">
    <source>
        <dbReference type="Proteomes" id="UP000306223"/>
    </source>
</evidence>
<dbReference type="OrthoDB" id="7667008at2"/>
<sequence>MTIYDGKMGAGRLQQERDRLAAILARATPAEGCGPAIPVAPARGPSKAVTPNVVMPDPKTNSGYKVEATGWRGFRAAKAIDVFDVLEQREIARATKAKRPPALPFTRAQVDIARRYRDLVEHHAAGGMKCASLETRGGGGGTGGEFIDAYISVGREIRTLQDRIGTGAAMVVRRVRPSARGVVTASIIRDRDLVDAVCLEGKSFVQVLESHGWSDTGRNTSLVQDALGKCLDRMNSARGKR</sequence>
<proteinExistence type="predicted"/>
<gene>
    <name evidence="1" type="ORF">FA740_04465</name>
</gene>
<reference evidence="1 2" key="1">
    <citation type="submission" date="2019-04" db="EMBL/GenBank/DDBJ databases">
        <authorList>
            <person name="Li J."/>
        </authorList>
    </citation>
    <scope>NUCLEOTIDE SEQUENCE [LARGE SCALE GENOMIC DNA]</scope>
    <source>
        <strain evidence="1 2">CCTCC AB2016182</strain>
    </source>
</reference>
<evidence type="ECO:0000313" key="1">
    <source>
        <dbReference type="EMBL" id="TJZ86146.1"/>
    </source>
</evidence>
<name>A0A4U0QVT3_9RHOB</name>
<dbReference type="EMBL" id="SUNH01000006">
    <property type="protein sequence ID" value="TJZ86146.1"/>
    <property type="molecule type" value="Genomic_DNA"/>
</dbReference>
<dbReference type="AlphaFoldDB" id="A0A4U0QVT3"/>
<dbReference type="Proteomes" id="UP000306223">
    <property type="component" value="Unassembled WGS sequence"/>
</dbReference>